<dbReference type="AlphaFoldDB" id="A0A9D4MWU6"/>
<evidence type="ECO:0000256" key="4">
    <source>
        <dbReference type="ARBA" id="ARBA00023040"/>
    </source>
</evidence>
<keyword evidence="6" id="KW-0675">Receptor</keyword>
<dbReference type="PANTHER" id="PTHR24238">
    <property type="entry name" value="G-PROTEIN COUPLED RECEPTOR"/>
    <property type="match status" value="1"/>
</dbReference>
<feature type="transmembrane region" description="Helical" evidence="8">
    <location>
        <begin position="356"/>
        <end position="376"/>
    </location>
</feature>
<evidence type="ECO:0000313" key="10">
    <source>
        <dbReference type="EMBL" id="KAH3883376.1"/>
    </source>
</evidence>
<feature type="domain" description="G-protein coupled receptors family 1 profile" evidence="9">
    <location>
        <begin position="37"/>
        <end position="372"/>
    </location>
</feature>
<dbReference type="Pfam" id="PF00001">
    <property type="entry name" value="7tm_1"/>
    <property type="match status" value="1"/>
</dbReference>
<gene>
    <name evidence="10" type="ORF">DPMN_007331</name>
</gene>
<organism evidence="10 11">
    <name type="scientific">Dreissena polymorpha</name>
    <name type="common">Zebra mussel</name>
    <name type="synonym">Mytilus polymorpha</name>
    <dbReference type="NCBI Taxonomy" id="45954"/>
    <lineage>
        <taxon>Eukaryota</taxon>
        <taxon>Metazoa</taxon>
        <taxon>Spiralia</taxon>
        <taxon>Lophotrochozoa</taxon>
        <taxon>Mollusca</taxon>
        <taxon>Bivalvia</taxon>
        <taxon>Autobranchia</taxon>
        <taxon>Heteroconchia</taxon>
        <taxon>Euheterodonta</taxon>
        <taxon>Imparidentia</taxon>
        <taxon>Neoheterodontei</taxon>
        <taxon>Myida</taxon>
        <taxon>Dreissenoidea</taxon>
        <taxon>Dreissenidae</taxon>
        <taxon>Dreissena</taxon>
    </lineage>
</organism>
<evidence type="ECO:0000256" key="5">
    <source>
        <dbReference type="ARBA" id="ARBA00023136"/>
    </source>
</evidence>
<sequence length="398" mass="44512">MYNSSSNSSLSKDHVFHALRMFNLTLLTIISLTSWVGNFTIIVAQLRRSRTTSTDYLVLALAFVDFLTGFVFVPTKAVIFLPIDWDSATTDVLCRIERYSLYVSGMCMTTLLSATAVDRYIKVCKPLTRCITATRAKYCSIGVVVASVVVCVPCTLDVLQLSGYVCTPHGNMAMHFTETILIVLLTILFITSSIAYLQVARKIRQRMKVKPTSKSNLPAISPKFSFDGIDIFSKTHQNVHRMKKLTCIVNPSSESSLKDITKSAILQRRQTVGTRIGNVCKETHSLVPRRHLLSVKALTPSPSTPAALRNRWMIAGKAAVVLFFISIVSSTSWTMSICASRLPLSQHAYVNVLRKMLTEFHLVNCVVYPVLVLWLSSDLRKDVKDMLCKWKNTVQTVK</sequence>
<evidence type="ECO:0000256" key="2">
    <source>
        <dbReference type="ARBA" id="ARBA00022692"/>
    </source>
</evidence>
<evidence type="ECO:0000259" key="9">
    <source>
        <dbReference type="PROSITE" id="PS50262"/>
    </source>
</evidence>
<dbReference type="PANTHER" id="PTHR24238:SF47">
    <property type="entry name" value="ECDYSTEROIDS_DOPAMINE RECEPTOR-RELATED"/>
    <property type="match status" value="1"/>
</dbReference>
<evidence type="ECO:0000313" key="11">
    <source>
        <dbReference type="Proteomes" id="UP000828390"/>
    </source>
</evidence>
<feature type="transmembrane region" description="Helical" evidence="8">
    <location>
        <begin position="318"/>
        <end position="336"/>
    </location>
</feature>
<dbReference type="InterPro" id="IPR000276">
    <property type="entry name" value="GPCR_Rhodpsn"/>
</dbReference>
<feature type="transmembrane region" description="Helical" evidence="8">
    <location>
        <begin position="179"/>
        <end position="200"/>
    </location>
</feature>
<proteinExistence type="predicted"/>
<reference evidence="10" key="2">
    <citation type="submission" date="2020-11" db="EMBL/GenBank/DDBJ databases">
        <authorList>
            <person name="McCartney M.A."/>
            <person name="Auch B."/>
            <person name="Kono T."/>
            <person name="Mallez S."/>
            <person name="Becker A."/>
            <person name="Gohl D.M."/>
            <person name="Silverstein K.A.T."/>
            <person name="Koren S."/>
            <person name="Bechman K.B."/>
            <person name="Herman A."/>
            <person name="Abrahante J.E."/>
            <person name="Garbe J."/>
        </authorList>
    </citation>
    <scope>NUCLEOTIDE SEQUENCE</scope>
    <source>
        <strain evidence="10">Duluth1</strain>
        <tissue evidence="10">Whole animal</tissue>
    </source>
</reference>
<keyword evidence="11" id="KW-1185">Reference proteome</keyword>
<dbReference type="Proteomes" id="UP000828390">
    <property type="component" value="Unassembled WGS sequence"/>
</dbReference>
<keyword evidence="7" id="KW-0807">Transducer</keyword>
<evidence type="ECO:0000256" key="7">
    <source>
        <dbReference type="ARBA" id="ARBA00023224"/>
    </source>
</evidence>
<feature type="transmembrane region" description="Helical" evidence="8">
    <location>
        <begin position="99"/>
        <end position="117"/>
    </location>
</feature>
<evidence type="ECO:0000256" key="8">
    <source>
        <dbReference type="SAM" id="Phobius"/>
    </source>
</evidence>
<keyword evidence="4" id="KW-0297">G-protein coupled receptor</keyword>
<feature type="transmembrane region" description="Helical" evidence="8">
    <location>
        <begin position="138"/>
        <end position="159"/>
    </location>
</feature>
<dbReference type="SUPFAM" id="SSF81321">
    <property type="entry name" value="Family A G protein-coupled receptor-like"/>
    <property type="match status" value="1"/>
</dbReference>
<evidence type="ECO:0000256" key="6">
    <source>
        <dbReference type="ARBA" id="ARBA00023170"/>
    </source>
</evidence>
<feature type="transmembrane region" description="Helical" evidence="8">
    <location>
        <begin position="56"/>
        <end position="79"/>
    </location>
</feature>
<dbReference type="InterPro" id="IPR017452">
    <property type="entry name" value="GPCR_Rhodpsn_7TM"/>
</dbReference>
<feature type="transmembrane region" description="Helical" evidence="8">
    <location>
        <begin position="20"/>
        <end position="44"/>
    </location>
</feature>
<dbReference type="Gene3D" id="1.20.1070.10">
    <property type="entry name" value="Rhodopsin 7-helix transmembrane proteins"/>
    <property type="match status" value="1"/>
</dbReference>
<evidence type="ECO:0000256" key="1">
    <source>
        <dbReference type="ARBA" id="ARBA00004141"/>
    </source>
</evidence>
<evidence type="ECO:0000256" key="3">
    <source>
        <dbReference type="ARBA" id="ARBA00022989"/>
    </source>
</evidence>
<comment type="subcellular location">
    <subcellularLocation>
        <location evidence="1">Membrane</location>
        <topology evidence="1">Multi-pass membrane protein</topology>
    </subcellularLocation>
</comment>
<dbReference type="PROSITE" id="PS50262">
    <property type="entry name" value="G_PROTEIN_RECEP_F1_2"/>
    <property type="match status" value="1"/>
</dbReference>
<dbReference type="CDD" id="cd00637">
    <property type="entry name" value="7tm_classA_rhodopsin-like"/>
    <property type="match status" value="1"/>
</dbReference>
<comment type="caution">
    <text evidence="10">The sequence shown here is derived from an EMBL/GenBank/DDBJ whole genome shotgun (WGS) entry which is preliminary data.</text>
</comment>
<name>A0A9D4MWU6_DREPO</name>
<reference evidence="10" key="1">
    <citation type="journal article" date="2019" name="bioRxiv">
        <title>The Genome of the Zebra Mussel, Dreissena polymorpha: A Resource for Invasive Species Research.</title>
        <authorList>
            <person name="McCartney M.A."/>
            <person name="Auch B."/>
            <person name="Kono T."/>
            <person name="Mallez S."/>
            <person name="Zhang Y."/>
            <person name="Obille A."/>
            <person name="Becker A."/>
            <person name="Abrahante J.E."/>
            <person name="Garbe J."/>
            <person name="Badalamenti J.P."/>
            <person name="Herman A."/>
            <person name="Mangelson H."/>
            <person name="Liachko I."/>
            <person name="Sullivan S."/>
            <person name="Sone E.D."/>
            <person name="Koren S."/>
            <person name="Silverstein K.A.T."/>
            <person name="Beckman K.B."/>
            <person name="Gohl D.M."/>
        </authorList>
    </citation>
    <scope>NUCLEOTIDE SEQUENCE</scope>
    <source>
        <strain evidence="10">Duluth1</strain>
        <tissue evidence="10">Whole animal</tissue>
    </source>
</reference>
<protein>
    <recommendedName>
        <fullName evidence="9">G-protein coupled receptors family 1 profile domain-containing protein</fullName>
    </recommendedName>
</protein>
<dbReference type="PRINTS" id="PR00237">
    <property type="entry name" value="GPCRRHODOPSN"/>
</dbReference>
<dbReference type="GO" id="GO:0004930">
    <property type="term" value="F:G protein-coupled receptor activity"/>
    <property type="evidence" value="ECO:0007669"/>
    <property type="project" value="UniProtKB-KW"/>
</dbReference>
<keyword evidence="2 8" id="KW-0812">Transmembrane</keyword>
<dbReference type="GO" id="GO:0016020">
    <property type="term" value="C:membrane"/>
    <property type="evidence" value="ECO:0007669"/>
    <property type="project" value="UniProtKB-SubCell"/>
</dbReference>
<keyword evidence="5 8" id="KW-0472">Membrane</keyword>
<accession>A0A9D4MWU6</accession>
<dbReference type="EMBL" id="JAIWYP010000001">
    <property type="protein sequence ID" value="KAH3883376.1"/>
    <property type="molecule type" value="Genomic_DNA"/>
</dbReference>
<keyword evidence="3 8" id="KW-1133">Transmembrane helix</keyword>